<sequence>MKISALNQNSISFSDLKSKFTQVTKRSADIAISLTAIVAFTPLLAYTAYKIKQEDKGPILFKQQRSGLNNIPFEIYKFRSMKVKKQQLPSERVEDLYAYFGQRVPDDFIFKTLESNNPNVTQVGRWIRKYSVDELPQLFNVLKGEMSIVGPRPEIVAITKYYDAEQLKRLKVKPGITGWAQVNGRSEINHGLKIKYDIYYVNNESVWLYFKIIGMTLIQVLQGKGSV</sequence>
<dbReference type="PANTHER" id="PTHR30576:SF0">
    <property type="entry name" value="UNDECAPRENYL-PHOSPHATE N-ACETYLGALACTOSAMINYL 1-PHOSPHATE TRANSFERASE-RELATED"/>
    <property type="match status" value="1"/>
</dbReference>
<evidence type="ECO:0000259" key="3">
    <source>
        <dbReference type="Pfam" id="PF02397"/>
    </source>
</evidence>
<evidence type="ECO:0000256" key="1">
    <source>
        <dbReference type="ARBA" id="ARBA00006464"/>
    </source>
</evidence>
<dbReference type="RefSeq" id="WP_133416712.1">
    <property type="nucleotide sequence ID" value="NZ_SCWD01000001.1"/>
</dbReference>
<comment type="similarity">
    <text evidence="1">Belongs to the bacterial sugar transferase family.</text>
</comment>
<dbReference type="OrthoDB" id="9808602at2"/>
<proteinExistence type="inferred from homology"/>
<dbReference type="PANTHER" id="PTHR30576">
    <property type="entry name" value="COLANIC BIOSYNTHESIS UDP-GLUCOSE LIPID CARRIER TRANSFERASE"/>
    <property type="match status" value="1"/>
</dbReference>
<keyword evidence="2" id="KW-0812">Transmembrane</keyword>
<evidence type="ECO:0000313" key="5">
    <source>
        <dbReference type="Proteomes" id="UP000295280"/>
    </source>
</evidence>
<reference evidence="4 5" key="1">
    <citation type="submission" date="2019-01" db="EMBL/GenBank/DDBJ databases">
        <title>Draft genome sequences of the type strains of six Macrococcus species.</title>
        <authorList>
            <person name="Mazhar S."/>
            <person name="Altermann E."/>
            <person name="Hill C."/>
            <person name="Mcauliffe O."/>
        </authorList>
    </citation>
    <scope>NUCLEOTIDE SEQUENCE [LARGE SCALE GENOMIC DNA]</scope>
    <source>
        <strain evidence="4 5">ATCC 51828</strain>
    </source>
</reference>
<comment type="caution">
    <text evidence="4">The sequence shown here is derived from an EMBL/GenBank/DDBJ whole genome shotgun (WGS) entry which is preliminary data.</text>
</comment>
<dbReference type="EMBL" id="SCWD01000001">
    <property type="protein sequence ID" value="TDM03849.1"/>
    <property type="molecule type" value="Genomic_DNA"/>
</dbReference>
<name>A0A9Q8CMP6_9STAP</name>
<keyword evidence="5" id="KW-1185">Reference proteome</keyword>
<dbReference type="Proteomes" id="UP000295280">
    <property type="component" value="Unassembled WGS sequence"/>
</dbReference>
<accession>A0A9Q8CMP6</accession>
<organism evidence="4 5">
    <name type="scientific">Macrococcus carouselicus</name>
    <dbReference type="NCBI Taxonomy" id="69969"/>
    <lineage>
        <taxon>Bacteria</taxon>
        <taxon>Bacillati</taxon>
        <taxon>Bacillota</taxon>
        <taxon>Bacilli</taxon>
        <taxon>Bacillales</taxon>
        <taxon>Staphylococcaceae</taxon>
        <taxon>Macrococcus</taxon>
    </lineage>
</organism>
<feature type="domain" description="Bacterial sugar transferase" evidence="3">
    <location>
        <begin position="25"/>
        <end position="221"/>
    </location>
</feature>
<evidence type="ECO:0000313" key="4">
    <source>
        <dbReference type="EMBL" id="TDM03849.1"/>
    </source>
</evidence>
<protein>
    <submittedName>
        <fullName evidence="4">Sugar transferase</fullName>
    </submittedName>
</protein>
<keyword evidence="4" id="KW-0808">Transferase</keyword>
<dbReference type="InterPro" id="IPR003362">
    <property type="entry name" value="Bact_transf"/>
</dbReference>
<keyword evidence="2" id="KW-0472">Membrane</keyword>
<evidence type="ECO:0000256" key="2">
    <source>
        <dbReference type="SAM" id="Phobius"/>
    </source>
</evidence>
<gene>
    <name evidence="4" type="ORF">ERX40_01405</name>
</gene>
<dbReference type="GO" id="GO:0016780">
    <property type="term" value="F:phosphotransferase activity, for other substituted phosphate groups"/>
    <property type="evidence" value="ECO:0007669"/>
    <property type="project" value="TreeGrafter"/>
</dbReference>
<dbReference type="AlphaFoldDB" id="A0A9Q8CMP6"/>
<dbReference type="Pfam" id="PF02397">
    <property type="entry name" value="Bac_transf"/>
    <property type="match status" value="1"/>
</dbReference>
<feature type="transmembrane region" description="Helical" evidence="2">
    <location>
        <begin position="30"/>
        <end position="49"/>
    </location>
</feature>
<keyword evidence="2" id="KW-1133">Transmembrane helix</keyword>